<keyword evidence="2" id="KW-0808">Transferase</keyword>
<dbReference type="VEuPathDB" id="AmoebaDB:NAEGRDRAFT_1959"/>
<proteinExistence type="predicted"/>
<dbReference type="KEGG" id="ngr:NAEGRDRAFT_1959"/>
<dbReference type="STRING" id="5762.D2V2M2"/>
<dbReference type="PANTHER" id="PTHR24346">
    <property type="entry name" value="MAP/MICROTUBULE AFFINITY-REGULATING KINASE"/>
    <property type="match status" value="1"/>
</dbReference>
<gene>
    <name evidence="8" type="ORF">NAEGRDRAFT_1959</name>
</gene>
<dbReference type="Gene3D" id="1.10.510.10">
    <property type="entry name" value="Transferase(Phosphotransferase) domain 1"/>
    <property type="match status" value="1"/>
</dbReference>
<name>D2V2M2_NAEGR</name>
<keyword evidence="5 6" id="KW-0067">ATP-binding</keyword>
<dbReference type="InParanoid" id="D2V2M2"/>
<evidence type="ECO:0000256" key="5">
    <source>
        <dbReference type="ARBA" id="ARBA00022840"/>
    </source>
</evidence>
<sequence length="258" mass="30040">SRYVIQDLLGVGTYGRVSLAQDRESGDLVAIKELSKHKVNSIGIMDWVRREIQILKTLGKHPLICTLFDVIETEETIFLIMEYVENGAIETPYDEHQQFPEETCRKYFKQMTDALDYIHNVHNVCHRDFQLSNVCLDKNSNVKVCDFGVADFFTMKEKSHQLFVGNSNYSSPEMLMKKPYYGPEIDVYMLGVCLYKMMTGFLPFRNAQAKLMGCMTVPLEEEEDMSDDAKDLIRKLLEPEPEKRITIRQIKQHPFYLR</sequence>
<dbReference type="Proteomes" id="UP000006671">
    <property type="component" value="Unassembled WGS sequence"/>
</dbReference>
<evidence type="ECO:0000259" key="7">
    <source>
        <dbReference type="PROSITE" id="PS50011"/>
    </source>
</evidence>
<dbReference type="Pfam" id="PF00069">
    <property type="entry name" value="Pkinase"/>
    <property type="match status" value="1"/>
</dbReference>
<keyword evidence="1" id="KW-0723">Serine/threonine-protein kinase</keyword>
<dbReference type="AlphaFoldDB" id="D2V2M2"/>
<dbReference type="InterPro" id="IPR011009">
    <property type="entry name" value="Kinase-like_dom_sf"/>
</dbReference>
<dbReference type="GO" id="GO:0005737">
    <property type="term" value="C:cytoplasm"/>
    <property type="evidence" value="ECO:0007669"/>
    <property type="project" value="TreeGrafter"/>
</dbReference>
<evidence type="ECO:0000256" key="6">
    <source>
        <dbReference type="PROSITE-ProRule" id="PRU10141"/>
    </source>
</evidence>
<evidence type="ECO:0000313" key="8">
    <source>
        <dbReference type="EMBL" id="EFC48923.1"/>
    </source>
</evidence>
<dbReference type="FunFam" id="1.10.510.10:FF:000571">
    <property type="entry name" value="Maternal embryonic leucine zipper kinase"/>
    <property type="match status" value="1"/>
</dbReference>
<dbReference type="PROSITE" id="PS00107">
    <property type="entry name" value="PROTEIN_KINASE_ATP"/>
    <property type="match status" value="1"/>
</dbReference>
<organism evidence="9">
    <name type="scientific">Naegleria gruberi</name>
    <name type="common">Amoeba</name>
    <dbReference type="NCBI Taxonomy" id="5762"/>
    <lineage>
        <taxon>Eukaryota</taxon>
        <taxon>Discoba</taxon>
        <taxon>Heterolobosea</taxon>
        <taxon>Tetramitia</taxon>
        <taxon>Eutetramitia</taxon>
        <taxon>Vahlkampfiidae</taxon>
        <taxon>Naegleria</taxon>
    </lineage>
</organism>
<keyword evidence="9" id="KW-1185">Reference proteome</keyword>
<evidence type="ECO:0000313" key="9">
    <source>
        <dbReference type="Proteomes" id="UP000006671"/>
    </source>
</evidence>
<dbReference type="PROSITE" id="PS50011">
    <property type="entry name" value="PROTEIN_KINASE_DOM"/>
    <property type="match status" value="1"/>
</dbReference>
<feature type="non-terminal residue" evidence="8">
    <location>
        <position position="1"/>
    </location>
</feature>
<keyword evidence="4" id="KW-0418">Kinase</keyword>
<evidence type="ECO:0000256" key="4">
    <source>
        <dbReference type="ARBA" id="ARBA00022777"/>
    </source>
</evidence>
<evidence type="ECO:0000256" key="1">
    <source>
        <dbReference type="ARBA" id="ARBA00022527"/>
    </source>
</evidence>
<dbReference type="GO" id="GO:0004674">
    <property type="term" value="F:protein serine/threonine kinase activity"/>
    <property type="evidence" value="ECO:0007669"/>
    <property type="project" value="UniProtKB-KW"/>
</dbReference>
<accession>D2V2M2</accession>
<dbReference type="GO" id="GO:0035556">
    <property type="term" value="P:intracellular signal transduction"/>
    <property type="evidence" value="ECO:0007669"/>
    <property type="project" value="TreeGrafter"/>
</dbReference>
<dbReference type="InterPro" id="IPR000719">
    <property type="entry name" value="Prot_kinase_dom"/>
</dbReference>
<feature type="domain" description="Protein kinase" evidence="7">
    <location>
        <begin position="3"/>
        <end position="256"/>
    </location>
</feature>
<dbReference type="SUPFAM" id="SSF56112">
    <property type="entry name" value="Protein kinase-like (PK-like)"/>
    <property type="match status" value="1"/>
</dbReference>
<evidence type="ECO:0000256" key="3">
    <source>
        <dbReference type="ARBA" id="ARBA00022741"/>
    </source>
</evidence>
<evidence type="ECO:0000256" key="2">
    <source>
        <dbReference type="ARBA" id="ARBA00022679"/>
    </source>
</evidence>
<dbReference type="PIRSF" id="PIRSF000654">
    <property type="entry name" value="Integrin-linked_kinase"/>
    <property type="match status" value="1"/>
</dbReference>
<dbReference type="RefSeq" id="XP_002681667.1">
    <property type="nucleotide sequence ID" value="XM_002681621.1"/>
</dbReference>
<dbReference type="GO" id="GO:0005524">
    <property type="term" value="F:ATP binding"/>
    <property type="evidence" value="ECO:0007669"/>
    <property type="project" value="UniProtKB-UniRule"/>
</dbReference>
<dbReference type="OrthoDB" id="68483at2759"/>
<dbReference type="PANTHER" id="PTHR24346:SF82">
    <property type="entry name" value="KP78A-RELATED"/>
    <property type="match status" value="1"/>
</dbReference>
<dbReference type="EMBL" id="GG738849">
    <property type="protein sequence ID" value="EFC48923.1"/>
    <property type="molecule type" value="Genomic_DNA"/>
</dbReference>
<feature type="binding site" evidence="6">
    <location>
        <position position="32"/>
    </location>
    <ligand>
        <name>ATP</name>
        <dbReference type="ChEBI" id="CHEBI:30616"/>
    </ligand>
</feature>
<dbReference type="OMA" id="CIARREY"/>
<dbReference type="eggNOG" id="KOG0611">
    <property type="taxonomic scope" value="Eukaryota"/>
</dbReference>
<protein>
    <submittedName>
        <fullName evidence="8">Predicted protein</fullName>
    </submittedName>
</protein>
<feature type="non-terminal residue" evidence="8">
    <location>
        <position position="258"/>
    </location>
</feature>
<keyword evidence="3 6" id="KW-0547">Nucleotide-binding</keyword>
<dbReference type="InterPro" id="IPR017441">
    <property type="entry name" value="Protein_kinase_ATP_BS"/>
</dbReference>
<dbReference type="GeneID" id="8849945"/>
<dbReference type="FunFam" id="3.30.200.20:FF:000042">
    <property type="entry name" value="Aurora kinase A"/>
    <property type="match status" value="1"/>
</dbReference>
<reference evidence="8 9" key="1">
    <citation type="journal article" date="2010" name="Cell">
        <title>The genome of Naegleria gruberi illuminates early eukaryotic versatility.</title>
        <authorList>
            <person name="Fritz-Laylin L.K."/>
            <person name="Prochnik S.E."/>
            <person name="Ginger M.L."/>
            <person name="Dacks J.B."/>
            <person name="Carpenter M.L."/>
            <person name="Field M.C."/>
            <person name="Kuo A."/>
            <person name="Paredez A."/>
            <person name="Chapman J."/>
            <person name="Pham J."/>
            <person name="Shu S."/>
            <person name="Neupane R."/>
            <person name="Cipriano M."/>
            <person name="Mancuso J."/>
            <person name="Tu H."/>
            <person name="Salamov A."/>
            <person name="Lindquist E."/>
            <person name="Shapiro H."/>
            <person name="Lucas S."/>
            <person name="Grigoriev I.V."/>
            <person name="Cande W.Z."/>
            <person name="Fulton C."/>
            <person name="Rokhsar D.S."/>
            <person name="Dawson S.C."/>
        </authorList>
    </citation>
    <scope>NUCLEOTIDE SEQUENCE [LARGE SCALE GENOMIC DNA]</scope>
    <source>
        <strain evidence="8 9">NEG-M</strain>
    </source>
</reference>